<keyword evidence="3" id="KW-1185">Reference proteome</keyword>
<accession>A0ABV2J9T9</accession>
<reference evidence="2 3" key="1">
    <citation type="submission" date="2024-06" db="EMBL/GenBank/DDBJ databases">
        <title>Genomic Encyclopedia of Type Strains, Phase IV (KMG-IV): sequencing the most valuable type-strain genomes for metagenomic binning, comparative biology and taxonomic classification.</title>
        <authorList>
            <person name="Goeker M."/>
        </authorList>
    </citation>
    <scope>NUCLEOTIDE SEQUENCE [LARGE SCALE GENOMIC DNA]</scope>
    <source>
        <strain evidence="2 3">DSM 21460</strain>
    </source>
</reference>
<evidence type="ECO:0000313" key="2">
    <source>
        <dbReference type="EMBL" id="MET3617552.1"/>
    </source>
</evidence>
<keyword evidence="1" id="KW-1133">Transmembrane helix</keyword>
<proteinExistence type="predicted"/>
<sequence length="67" mass="7965">MKIKYTSKKIKIVGIFSIIVFLIIFLNIKNNKTVNYEYTNIQLCDLEDNKRTIILNNKKILMIMKLN</sequence>
<evidence type="ECO:0000256" key="1">
    <source>
        <dbReference type="SAM" id="Phobius"/>
    </source>
</evidence>
<organism evidence="2 3">
    <name type="scientific">Peptoniphilus olsenii</name>
    <dbReference type="NCBI Taxonomy" id="411570"/>
    <lineage>
        <taxon>Bacteria</taxon>
        <taxon>Bacillati</taxon>
        <taxon>Bacillota</taxon>
        <taxon>Tissierellia</taxon>
        <taxon>Tissierellales</taxon>
        <taxon>Peptoniphilaceae</taxon>
        <taxon>Peptoniphilus</taxon>
    </lineage>
</organism>
<name>A0ABV2J9T9_9FIRM</name>
<dbReference type="Proteomes" id="UP001549162">
    <property type="component" value="Unassembled WGS sequence"/>
</dbReference>
<comment type="caution">
    <text evidence="2">The sequence shown here is derived from an EMBL/GenBank/DDBJ whole genome shotgun (WGS) entry which is preliminary data.</text>
</comment>
<protein>
    <submittedName>
        <fullName evidence="2">Thioredoxin-related protein</fullName>
    </submittedName>
</protein>
<feature type="transmembrane region" description="Helical" evidence="1">
    <location>
        <begin position="12"/>
        <end position="28"/>
    </location>
</feature>
<evidence type="ECO:0000313" key="3">
    <source>
        <dbReference type="Proteomes" id="UP001549162"/>
    </source>
</evidence>
<gene>
    <name evidence="2" type="ORF">ABID14_001186</name>
</gene>
<keyword evidence="1" id="KW-0472">Membrane</keyword>
<keyword evidence="1" id="KW-0812">Transmembrane</keyword>
<dbReference type="EMBL" id="JBEPMA010000006">
    <property type="protein sequence ID" value="MET3617552.1"/>
    <property type="molecule type" value="Genomic_DNA"/>
</dbReference>